<evidence type="ECO:0000313" key="1">
    <source>
        <dbReference type="EMBL" id="MYM71767.1"/>
    </source>
</evidence>
<proteinExistence type="predicted"/>
<organism evidence="1 2">
    <name type="scientific">Duganella margarita</name>
    <dbReference type="NCBI Taxonomy" id="2692170"/>
    <lineage>
        <taxon>Bacteria</taxon>
        <taxon>Pseudomonadati</taxon>
        <taxon>Pseudomonadota</taxon>
        <taxon>Betaproteobacteria</taxon>
        <taxon>Burkholderiales</taxon>
        <taxon>Oxalobacteraceae</taxon>
        <taxon>Telluria group</taxon>
        <taxon>Duganella</taxon>
    </lineage>
</organism>
<reference evidence="1 2" key="1">
    <citation type="submission" date="2019-12" db="EMBL/GenBank/DDBJ databases">
        <title>Novel species isolated from a subtropical stream in China.</title>
        <authorList>
            <person name="Lu H."/>
        </authorList>
    </citation>
    <scope>NUCLEOTIDE SEQUENCE [LARGE SCALE GENOMIC DNA]</scope>
    <source>
        <strain evidence="1 2">FT134W</strain>
    </source>
</reference>
<name>A0A7X4KG57_9BURK</name>
<sequence length="111" mass="12514">MDAEQIKKEISEAIKFAVERDASRAAEDPCYAESEVERRASRGTALLIALAVRMIDDEPVLHLEIAKFLDFQGLPAEVAKARDLNKRKARSLRKQLAGSRYCSRCAPRVQR</sequence>
<dbReference type="RefSeq" id="WP_161049407.1">
    <property type="nucleotide sequence ID" value="NZ_WWCR01000004.1"/>
</dbReference>
<dbReference type="AlphaFoldDB" id="A0A7X4KG57"/>
<evidence type="ECO:0000313" key="2">
    <source>
        <dbReference type="Proteomes" id="UP000469734"/>
    </source>
</evidence>
<accession>A0A7X4KG57</accession>
<comment type="caution">
    <text evidence="1">The sequence shown here is derived from an EMBL/GenBank/DDBJ whole genome shotgun (WGS) entry which is preliminary data.</text>
</comment>
<dbReference type="EMBL" id="WWCR01000004">
    <property type="protein sequence ID" value="MYM71767.1"/>
    <property type="molecule type" value="Genomic_DNA"/>
</dbReference>
<gene>
    <name evidence="1" type="ORF">GTP56_06085</name>
</gene>
<dbReference type="Proteomes" id="UP000469734">
    <property type="component" value="Unassembled WGS sequence"/>
</dbReference>
<protein>
    <submittedName>
        <fullName evidence="1">Uncharacterized protein</fullName>
    </submittedName>
</protein>